<protein>
    <recommendedName>
        <fullName evidence="4">Uncharacterized AAA domain-containing protein ycf46</fullName>
    </recommendedName>
</protein>
<name>A0A8E6B1B9_9BACT</name>
<reference evidence="6" key="1">
    <citation type="submission" date="2021-05" db="EMBL/GenBank/DDBJ databases">
        <title>Complete genome sequence of the cellulolytic planctomycete Telmatocola sphagniphila SP2T and characterization of the first cellulase from planctomycetes.</title>
        <authorList>
            <person name="Rakitin A.L."/>
            <person name="Beletsky A.V."/>
            <person name="Naumoff D.G."/>
            <person name="Kulichevskaya I.S."/>
            <person name="Mardanov A.V."/>
            <person name="Ravin N.V."/>
            <person name="Dedysh S.N."/>
        </authorList>
    </citation>
    <scope>NUCLEOTIDE SEQUENCE</scope>
    <source>
        <strain evidence="6">SP2T</strain>
    </source>
</reference>
<dbReference type="EMBL" id="CP074694">
    <property type="protein sequence ID" value="QVL29953.1"/>
    <property type="molecule type" value="Genomic_DNA"/>
</dbReference>
<evidence type="ECO:0000313" key="6">
    <source>
        <dbReference type="EMBL" id="QVL29953.1"/>
    </source>
</evidence>
<proteinExistence type="inferred from homology"/>
<evidence type="ECO:0000256" key="2">
    <source>
        <dbReference type="ARBA" id="ARBA00022840"/>
    </source>
</evidence>
<dbReference type="Gene3D" id="1.10.8.60">
    <property type="match status" value="1"/>
</dbReference>
<dbReference type="PANTHER" id="PTHR42960">
    <property type="entry name" value="YCF46 PROTEIN"/>
    <property type="match status" value="1"/>
</dbReference>
<dbReference type="Proteomes" id="UP000676194">
    <property type="component" value="Chromosome"/>
</dbReference>
<dbReference type="SMART" id="SM00382">
    <property type="entry name" value="AAA"/>
    <property type="match status" value="1"/>
</dbReference>
<dbReference type="InterPro" id="IPR003959">
    <property type="entry name" value="ATPase_AAA_core"/>
</dbReference>
<keyword evidence="2" id="KW-0067">ATP-binding</keyword>
<keyword evidence="7" id="KW-1185">Reference proteome</keyword>
<evidence type="ECO:0000313" key="7">
    <source>
        <dbReference type="Proteomes" id="UP000676194"/>
    </source>
</evidence>
<sequence>MLAELKLLITAGNPIITIDTREEERAAQIVRKVAEELCFPLFEWAITRGLQRTIPTVTETGIKPGKAPPALEYILDNKGNREIYLFYELAAHTRDPIVARQLQEIYNRSTTTLILINRESLPETINRMTVPVTLKLPDAGEVEFLVKETYRSLKETSYVEISSSLTKREMEQLVQSLRGLTTLEINRIIRASILEDYALSSEDLPRVVEMKRNLLKSAGCLESIGVNFAPEDIGGLASLKKWLSRRRGGMSSKARAFGLDPPRGILLLGVQGCGKSLCAKIVAADWGMPLLRMDPGVLYQKFIGESENRLREALAQAESMAPVILWIDEIEKAFASSSSSSADGGLSQRMFGTLLTWMQDHRSPIFMVATANNISALPPELMRKGRFDEIFFVDLPNDAVRRDIWKIHLQRRQRDPKSFNLERLAAKSEGFSGAEIEQAVISGMFVAFAERCELSDDLLIKEIETTRPLYKMMSGKINKLRRWAKNRCVSAE</sequence>
<dbReference type="Gene3D" id="3.40.50.300">
    <property type="entry name" value="P-loop containing nucleotide triphosphate hydrolases"/>
    <property type="match status" value="1"/>
</dbReference>
<dbReference type="RefSeq" id="WP_213493835.1">
    <property type="nucleotide sequence ID" value="NZ_CP074694.1"/>
</dbReference>
<dbReference type="SUPFAM" id="SSF52540">
    <property type="entry name" value="P-loop containing nucleoside triphosphate hydrolases"/>
    <property type="match status" value="1"/>
</dbReference>
<dbReference type="InterPro" id="IPR003593">
    <property type="entry name" value="AAA+_ATPase"/>
</dbReference>
<dbReference type="GO" id="GO:0016887">
    <property type="term" value="F:ATP hydrolysis activity"/>
    <property type="evidence" value="ECO:0007669"/>
    <property type="project" value="InterPro"/>
</dbReference>
<keyword evidence="1" id="KW-0547">Nucleotide-binding</keyword>
<organism evidence="6 7">
    <name type="scientific">Telmatocola sphagniphila</name>
    <dbReference type="NCBI Taxonomy" id="1123043"/>
    <lineage>
        <taxon>Bacteria</taxon>
        <taxon>Pseudomonadati</taxon>
        <taxon>Planctomycetota</taxon>
        <taxon>Planctomycetia</taxon>
        <taxon>Gemmatales</taxon>
        <taxon>Gemmataceae</taxon>
    </lineage>
</organism>
<evidence type="ECO:0000256" key="4">
    <source>
        <dbReference type="ARBA" id="ARBA00040480"/>
    </source>
</evidence>
<comment type="similarity">
    <text evidence="3">Belongs to the AAA ATPase family. Highly divergent.</text>
</comment>
<dbReference type="AlphaFoldDB" id="A0A8E6B1B9"/>
<dbReference type="InterPro" id="IPR027417">
    <property type="entry name" value="P-loop_NTPase"/>
</dbReference>
<evidence type="ECO:0000256" key="3">
    <source>
        <dbReference type="ARBA" id="ARBA00038088"/>
    </source>
</evidence>
<dbReference type="Pfam" id="PF00004">
    <property type="entry name" value="AAA"/>
    <property type="match status" value="1"/>
</dbReference>
<evidence type="ECO:0000259" key="5">
    <source>
        <dbReference type="SMART" id="SM00382"/>
    </source>
</evidence>
<dbReference type="KEGG" id="tsph:KIH39_13850"/>
<feature type="domain" description="AAA+ ATPase" evidence="5">
    <location>
        <begin position="261"/>
        <end position="397"/>
    </location>
</feature>
<accession>A0A8E6B1B9</accession>
<gene>
    <name evidence="6" type="ORF">KIH39_13850</name>
</gene>
<evidence type="ECO:0000256" key="1">
    <source>
        <dbReference type="ARBA" id="ARBA00022741"/>
    </source>
</evidence>
<dbReference type="PANTHER" id="PTHR42960:SF1">
    <property type="entry name" value="YCF46 PROTEIN"/>
    <property type="match status" value="1"/>
</dbReference>
<dbReference type="GO" id="GO:0005524">
    <property type="term" value="F:ATP binding"/>
    <property type="evidence" value="ECO:0007669"/>
    <property type="project" value="UniProtKB-KW"/>
</dbReference>
<dbReference type="InterPro" id="IPR052381">
    <property type="entry name" value="AAA_domain_protein"/>
</dbReference>